<reference evidence="2 3" key="1">
    <citation type="journal article" date="2014" name="PLoS Genet.">
        <title>Analysis of the Phlebiopsis gigantea genome, transcriptome and secretome provides insight into its pioneer colonization strategies of wood.</title>
        <authorList>
            <person name="Hori C."/>
            <person name="Ishida T."/>
            <person name="Igarashi K."/>
            <person name="Samejima M."/>
            <person name="Suzuki H."/>
            <person name="Master E."/>
            <person name="Ferreira P."/>
            <person name="Ruiz-Duenas F.J."/>
            <person name="Held B."/>
            <person name="Canessa P."/>
            <person name="Larrondo L.F."/>
            <person name="Schmoll M."/>
            <person name="Druzhinina I.S."/>
            <person name="Kubicek C.P."/>
            <person name="Gaskell J.A."/>
            <person name="Kersten P."/>
            <person name="St John F."/>
            <person name="Glasner J."/>
            <person name="Sabat G."/>
            <person name="Splinter BonDurant S."/>
            <person name="Syed K."/>
            <person name="Yadav J."/>
            <person name="Mgbeahuruike A.C."/>
            <person name="Kovalchuk A."/>
            <person name="Asiegbu F.O."/>
            <person name="Lackner G."/>
            <person name="Hoffmeister D."/>
            <person name="Rencoret J."/>
            <person name="Gutierrez A."/>
            <person name="Sun H."/>
            <person name="Lindquist E."/>
            <person name="Barry K."/>
            <person name="Riley R."/>
            <person name="Grigoriev I.V."/>
            <person name="Henrissat B."/>
            <person name="Kues U."/>
            <person name="Berka R.M."/>
            <person name="Martinez A.T."/>
            <person name="Covert S.F."/>
            <person name="Blanchette R.A."/>
            <person name="Cullen D."/>
        </authorList>
    </citation>
    <scope>NUCLEOTIDE SEQUENCE [LARGE SCALE GENOMIC DNA]</scope>
    <source>
        <strain evidence="2 3">11061_1 CR5-6</strain>
    </source>
</reference>
<dbReference type="AlphaFoldDB" id="A0A0C3NAY5"/>
<feature type="signal peptide" evidence="1">
    <location>
        <begin position="1"/>
        <end position="18"/>
    </location>
</feature>
<accession>A0A0C3NAY5</accession>
<evidence type="ECO:0008006" key="4">
    <source>
        <dbReference type="Google" id="ProtNLM"/>
    </source>
</evidence>
<dbReference type="SUPFAM" id="SSF49777">
    <property type="entry name" value="PEBP-like"/>
    <property type="match status" value="1"/>
</dbReference>
<evidence type="ECO:0000313" key="3">
    <source>
        <dbReference type="Proteomes" id="UP000053257"/>
    </source>
</evidence>
<dbReference type="EMBL" id="KN840753">
    <property type="protein sequence ID" value="KIP01659.1"/>
    <property type="molecule type" value="Genomic_DNA"/>
</dbReference>
<sequence>MRLIYFATWLVCSLLSAAQETSLAAVEKAFNDANIPSTLGITFKPTLLLDVSLPQSGGKSVTINAGEQLPRNATVGPPHFAVHGAIERSQKFVVATVDPDAPTPQDPTEAQIRHFLAGNFVPGVNIGNGDESLVNETAPLSGWLQPTPPAGSPAHRYVFLLFHQPANFDSQTFVTANTSISNFNISQFAKEVGLGSPIAGSFMLVAPDPYRAWAVENQGDPLIKRDTYRLLCEP</sequence>
<name>A0A0C3NAY5_PHLG1</name>
<dbReference type="InterPro" id="IPR036610">
    <property type="entry name" value="PEBP-like_sf"/>
</dbReference>
<dbReference type="HOGENOM" id="CLU_043994_1_0_1"/>
<evidence type="ECO:0000313" key="2">
    <source>
        <dbReference type="EMBL" id="KIP01659.1"/>
    </source>
</evidence>
<organism evidence="2 3">
    <name type="scientific">Phlebiopsis gigantea (strain 11061_1 CR5-6)</name>
    <name type="common">White-rot fungus</name>
    <name type="synonym">Peniophora gigantea</name>
    <dbReference type="NCBI Taxonomy" id="745531"/>
    <lineage>
        <taxon>Eukaryota</taxon>
        <taxon>Fungi</taxon>
        <taxon>Dikarya</taxon>
        <taxon>Basidiomycota</taxon>
        <taxon>Agaricomycotina</taxon>
        <taxon>Agaricomycetes</taxon>
        <taxon>Polyporales</taxon>
        <taxon>Phanerochaetaceae</taxon>
        <taxon>Phlebiopsis</taxon>
    </lineage>
</organism>
<dbReference type="Proteomes" id="UP000053257">
    <property type="component" value="Unassembled WGS sequence"/>
</dbReference>
<dbReference type="CDD" id="cd00866">
    <property type="entry name" value="PEBP_euk"/>
    <property type="match status" value="1"/>
</dbReference>
<dbReference type="InterPro" id="IPR035810">
    <property type="entry name" value="PEBP_euk"/>
</dbReference>
<proteinExistence type="predicted"/>
<keyword evidence="3" id="KW-1185">Reference proteome</keyword>
<keyword evidence="1" id="KW-0732">Signal</keyword>
<dbReference type="PANTHER" id="PTHR11362:SF82">
    <property type="entry name" value="PHOSPHATIDYLETHANOLAMINE-BINDING PROTEIN 4"/>
    <property type="match status" value="1"/>
</dbReference>
<dbReference type="Gene3D" id="3.90.280.10">
    <property type="entry name" value="PEBP-like"/>
    <property type="match status" value="1"/>
</dbReference>
<dbReference type="STRING" id="745531.A0A0C3NAY5"/>
<protein>
    <recommendedName>
        <fullName evidence="4">PEBP-like protein</fullName>
    </recommendedName>
</protein>
<dbReference type="Pfam" id="PF01161">
    <property type="entry name" value="PBP"/>
    <property type="match status" value="1"/>
</dbReference>
<dbReference type="PANTHER" id="PTHR11362">
    <property type="entry name" value="PHOSPHATIDYLETHANOLAMINE-BINDING PROTEIN"/>
    <property type="match status" value="1"/>
</dbReference>
<gene>
    <name evidence="2" type="ORF">PHLGIDRAFT_123158</name>
</gene>
<evidence type="ECO:0000256" key="1">
    <source>
        <dbReference type="SAM" id="SignalP"/>
    </source>
</evidence>
<feature type="chain" id="PRO_5002167317" description="PEBP-like protein" evidence="1">
    <location>
        <begin position="19"/>
        <end position="234"/>
    </location>
</feature>
<dbReference type="InterPro" id="IPR008914">
    <property type="entry name" value="PEBP"/>
</dbReference>
<dbReference type="OrthoDB" id="2506647at2759"/>